<gene>
    <name evidence="11" type="primary">cca</name>
    <name evidence="15" type="ORF">IV53_GL000735</name>
</gene>
<feature type="binding site" evidence="11">
    <location>
        <position position="35"/>
    </location>
    <ligand>
        <name>CTP</name>
        <dbReference type="ChEBI" id="CHEBI:37563"/>
    </ligand>
</feature>
<dbReference type="eggNOG" id="COG0617">
    <property type="taxonomic scope" value="Bacteria"/>
</dbReference>
<feature type="binding site" evidence="11">
    <location>
        <position position="165"/>
    </location>
    <ligand>
        <name>CTP</name>
        <dbReference type="ChEBI" id="CHEBI:37563"/>
    </ligand>
</feature>
<dbReference type="GO" id="GO:0005524">
    <property type="term" value="F:ATP binding"/>
    <property type="evidence" value="ECO:0007669"/>
    <property type="project" value="UniProtKB-UniRule"/>
</dbReference>
<dbReference type="PANTHER" id="PTHR46173:SF1">
    <property type="entry name" value="CCA TRNA NUCLEOTIDYLTRANSFERASE 1, MITOCHONDRIAL"/>
    <property type="match status" value="1"/>
</dbReference>
<evidence type="ECO:0000256" key="10">
    <source>
        <dbReference type="ARBA" id="ARBA00022884"/>
    </source>
</evidence>
<feature type="binding site" evidence="11">
    <location>
        <position position="159"/>
    </location>
    <ligand>
        <name>ATP</name>
        <dbReference type="ChEBI" id="CHEBI:30616"/>
    </ligand>
</feature>
<keyword evidence="8 11" id="KW-0067">ATP-binding</keyword>
<dbReference type="STRING" id="1122146.IV53_GL000735"/>
<feature type="binding site" evidence="11">
    <location>
        <position position="159"/>
    </location>
    <ligand>
        <name>CTP</name>
        <dbReference type="ChEBI" id="CHEBI:37563"/>
    </ligand>
</feature>
<comment type="caution">
    <text evidence="15">The sequence shown here is derived from an EMBL/GenBank/DDBJ whole genome shotgun (WGS) entry which is preliminary data.</text>
</comment>
<evidence type="ECO:0000256" key="4">
    <source>
        <dbReference type="ARBA" id="ARBA00022695"/>
    </source>
</evidence>
<dbReference type="GO" id="GO:0042245">
    <property type="term" value="P:RNA repair"/>
    <property type="evidence" value="ECO:0007669"/>
    <property type="project" value="UniProtKB-KW"/>
</dbReference>
<feature type="binding site" evidence="11">
    <location>
        <position position="45"/>
    </location>
    <ligand>
        <name>Mg(2+)</name>
        <dbReference type="ChEBI" id="CHEBI:18420"/>
    </ligand>
</feature>
<dbReference type="EC" id="2.7.7.72" evidence="11"/>
<keyword evidence="2 11" id="KW-0808">Transferase</keyword>
<dbReference type="SUPFAM" id="SSF81891">
    <property type="entry name" value="Poly A polymerase C-terminal region-like"/>
    <property type="match status" value="1"/>
</dbReference>
<dbReference type="InterPro" id="IPR032810">
    <property type="entry name" value="CCA-adding_enz_C"/>
</dbReference>
<dbReference type="SUPFAM" id="SSF81301">
    <property type="entry name" value="Nucleotidyltransferase"/>
    <property type="match status" value="1"/>
</dbReference>
<feature type="binding site" evidence="11">
    <location>
        <position position="162"/>
    </location>
    <ligand>
        <name>CTP</name>
        <dbReference type="ChEBI" id="CHEBI:37563"/>
    </ligand>
</feature>
<dbReference type="GO" id="GO:0160016">
    <property type="term" value="F:CCACCA tRNA nucleotidyltransferase activity"/>
    <property type="evidence" value="ECO:0007669"/>
    <property type="project" value="RHEA"/>
</dbReference>
<comment type="similarity">
    <text evidence="11">Belongs to the tRNA nucleotidyltransferase/poly(A) polymerase family. Bacterial CCA-adding enzyme type 3 subfamily.</text>
</comment>
<dbReference type="Pfam" id="PF01743">
    <property type="entry name" value="PolyA_pol"/>
    <property type="match status" value="1"/>
</dbReference>
<feature type="binding site" evidence="11">
    <location>
        <position position="32"/>
    </location>
    <ligand>
        <name>CTP</name>
        <dbReference type="ChEBI" id="CHEBI:37563"/>
    </ligand>
</feature>
<organism evidence="15 16">
    <name type="scientific">Ligilactobacillus ceti DSM 22408</name>
    <dbReference type="NCBI Taxonomy" id="1122146"/>
    <lineage>
        <taxon>Bacteria</taxon>
        <taxon>Bacillati</taxon>
        <taxon>Bacillota</taxon>
        <taxon>Bacilli</taxon>
        <taxon>Lactobacillales</taxon>
        <taxon>Lactobacillaceae</taxon>
        <taxon>Ligilactobacillus</taxon>
    </lineage>
</organism>
<comment type="subunit">
    <text evidence="11">Homodimer.</text>
</comment>
<comment type="catalytic activity">
    <reaction evidence="11">
        <text>a tRNA with a 3' CCA end + 2 CTP + ATP = a tRNA with a 3' CCACCA end + 3 diphosphate</text>
        <dbReference type="Rhea" id="RHEA:76235"/>
        <dbReference type="Rhea" id="RHEA-COMP:10468"/>
        <dbReference type="Rhea" id="RHEA-COMP:18655"/>
        <dbReference type="ChEBI" id="CHEBI:30616"/>
        <dbReference type="ChEBI" id="CHEBI:33019"/>
        <dbReference type="ChEBI" id="CHEBI:37563"/>
        <dbReference type="ChEBI" id="CHEBI:83071"/>
        <dbReference type="ChEBI" id="CHEBI:195187"/>
    </reaction>
</comment>
<evidence type="ECO:0000256" key="11">
    <source>
        <dbReference type="HAMAP-Rule" id="MF_01263"/>
    </source>
</evidence>
<evidence type="ECO:0000256" key="1">
    <source>
        <dbReference type="ARBA" id="ARBA00001946"/>
    </source>
</evidence>
<dbReference type="Proteomes" id="UP000051500">
    <property type="component" value="Unassembled WGS sequence"/>
</dbReference>
<dbReference type="RefSeq" id="WP_027107176.1">
    <property type="nucleotide sequence ID" value="NZ_JQBZ01000025.1"/>
</dbReference>
<dbReference type="CDD" id="cd05398">
    <property type="entry name" value="NT_ClassII-CCAase"/>
    <property type="match status" value="1"/>
</dbReference>
<dbReference type="GO" id="GO:0004810">
    <property type="term" value="F:CCA tRNA nucleotidyltransferase activity"/>
    <property type="evidence" value="ECO:0007669"/>
    <property type="project" value="UniProtKB-UniRule"/>
</dbReference>
<evidence type="ECO:0000256" key="5">
    <source>
        <dbReference type="ARBA" id="ARBA00022723"/>
    </source>
</evidence>
<evidence type="ECO:0000256" key="7">
    <source>
        <dbReference type="ARBA" id="ARBA00022800"/>
    </source>
</evidence>
<feature type="binding site" evidence="11">
    <location>
        <position position="116"/>
    </location>
    <ligand>
        <name>CTP</name>
        <dbReference type="ChEBI" id="CHEBI:37563"/>
    </ligand>
</feature>
<dbReference type="Gene3D" id="1.10.110.30">
    <property type="match status" value="1"/>
</dbReference>
<feature type="binding site" evidence="11">
    <location>
        <position position="32"/>
    </location>
    <ligand>
        <name>ATP</name>
        <dbReference type="ChEBI" id="CHEBI:30616"/>
    </ligand>
</feature>
<dbReference type="InterPro" id="IPR032828">
    <property type="entry name" value="PolyA_RNA-bd"/>
</dbReference>
<evidence type="ECO:0000256" key="9">
    <source>
        <dbReference type="ARBA" id="ARBA00022842"/>
    </source>
</evidence>
<dbReference type="NCBIfam" id="NF009814">
    <property type="entry name" value="PRK13299.1"/>
    <property type="match status" value="1"/>
</dbReference>
<feature type="domain" description="Poly A polymerase head" evidence="12">
    <location>
        <begin position="27"/>
        <end position="147"/>
    </location>
</feature>
<protein>
    <recommendedName>
        <fullName evidence="11">CCA-adding enzyme</fullName>
        <ecNumber evidence="11">2.7.7.72</ecNumber>
    </recommendedName>
    <alternativeName>
        <fullName evidence="11">CCA tRNA nucleotidyltransferase</fullName>
    </alternativeName>
    <alternativeName>
        <fullName evidence="11">tRNA CCA-pyrophosphorylase</fullName>
    </alternativeName>
    <alternativeName>
        <fullName evidence="11">tRNA adenylyl-/cytidylyl- transferase</fullName>
    </alternativeName>
    <alternativeName>
        <fullName evidence="11">tRNA nucleotidyltransferase</fullName>
    </alternativeName>
    <alternativeName>
        <fullName evidence="11">tRNA-NT</fullName>
    </alternativeName>
</protein>
<dbReference type="EMBL" id="JQBZ01000025">
    <property type="protein sequence ID" value="KRN88767.1"/>
    <property type="molecule type" value="Genomic_DNA"/>
</dbReference>
<keyword evidence="10 11" id="KW-0694">RNA-binding</keyword>
<dbReference type="PANTHER" id="PTHR46173">
    <property type="entry name" value="CCA TRNA NUCLEOTIDYLTRANSFERASE 1, MITOCHONDRIAL"/>
    <property type="match status" value="1"/>
</dbReference>
<dbReference type="InterPro" id="IPR023068">
    <property type="entry name" value="CCA-adding_enz_firmicutes"/>
</dbReference>
<keyword evidence="3 11" id="KW-0819">tRNA processing</keyword>
<dbReference type="Pfam" id="PF12627">
    <property type="entry name" value="PolyA_pol_RNAbd"/>
    <property type="match status" value="1"/>
</dbReference>
<dbReference type="InterPro" id="IPR043519">
    <property type="entry name" value="NT_sf"/>
</dbReference>
<name>A0A0R2KHE6_9LACO</name>
<comment type="catalytic activity">
    <reaction evidence="11">
        <text>a tRNA precursor + 2 CTP + ATP = a tRNA with a 3' CCA end + 3 diphosphate</text>
        <dbReference type="Rhea" id="RHEA:14433"/>
        <dbReference type="Rhea" id="RHEA-COMP:10465"/>
        <dbReference type="Rhea" id="RHEA-COMP:10468"/>
        <dbReference type="ChEBI" id="CHEBI:30616"/>
        <dbReference type="ChEBI" id="CHEBI:33019"/>
        <dbReference type="ChEBI" id="CHEBI:37563"/>
        <dbReference type="ChEBI" id="CHEBI:74896"/>
        <dbReference type="ChEBI" id="CHEBI:83071"/>
        <dbReference type="EC" id="2.7.7.72"/>
    </reaction>
</comment>
<comment type="function">
    <text evidence="11">Catalyzes the addition and repair of the essential 3'-terminal CCA sequence in tRNAs without using a nucleic acid template. Adds these three nucleotides in the order of C, C, and A to the tRNA nucleotide-73, using CTP and ATP as substrates and producing inorganic pyrophosphate. tRNA 3'-terminal CCA addition is required both for tRNA processing and repair. Also involved in tRNA surveillance by mediating tandem CCA addition to generate a CCACCA at the 3' terminus of unstable tRNAs. While stable tRNAs receive only 3'-terminal CCA, unstable tRNAs are marked with CCACCA and rapidly degraded.</text>
</comment>
<dbReference type="AlphaFoldDB" id="A0A0R2KHE6"/>
<evidence type="ECO:0000259" key="12">
    <source>
        <dbReference type="Pfam" id="PF01743"/>
    </source>
</evidence>
<evidence type="ECO:0000256" key="6">
    <source>
        <dbReference type="ARBA" id="ARBA00022741"/>
    </source>
</evidence>
<dbReference type="GO" id="GO:0000049">
    <property type="term" value="F:tRNA binding"/>
    <property type="evidence" value="ECO:0007669"/>
    <property type="project" value="UniProtKB-UniRule"/>
</dbReference>
<dbReference type="HAMAP" id="MF_01263">
    <property type="entry name" value="CCA_bact_type3"/>
    <property type="match status" value="1"/>
</dbReference>
<feature type="binding site" evidence="11">
    <location>
        <position position="35"/>
    </location>
    <ligand>
        <name>ATP</name>
        <dbReference type="ChEBI" id="CHEBI:30616"/>
    </ligand>
</feature>
<feature type="binding site" evidence="11">
    <location>
        <position position="47"/>
    </location>
    <ligand>
        <name>Mg(2+)</name>
        <dbReference type="ChEBI" id="CHEBI:18420"/>
    </ligand>
</feature>
<feature type="domain" description="CCA-adding enzyme C-terminal" evidence="14">
    <location>
        <begin position="249"/>
        <end position="395"/>
    </location>
</feature>
<comment type="cofactor">
    <cofactor evidence="1 11">
        <name>Mg(2+)</name>
        <dbReference type="ChEBI" id="CHEBI:18420"/>
    </cofactor>
</comment>
<keyword evidence="16" id="KW-1185">Reference proteome</keyword>
<keyword evidence="6 11" id="KW-0547">Nucleotide-binding</keyword>
<keyword evidence="7 11" id="KW-0692">RNA repair</keyword>
<keyword evidence="5 11" id="KW-0479">Metal-binding</keyword>
<feature type="binding site" evidence="11">
    <location>
        <position position="168"/>
    </location>
    <ligand>
        <name>CTP</name>
        <dbReference type="ChEBI" id="CHEBI:37563"/>
    </ligand>
</feature>
<evidence type="ECO:0000313" key="15">
    <source>
        <dbReference type="EMBL" id="KRN88767.1"/>
    </source>
</evidence>
<dbReference type="InterPro" id="IPR050264">
    <property type="entry name" value="Bact_CCA-adding_enz_type3_sf"/>
</dbReference>
<feature type="binding site" evidence="11">
    <location>
        <position position="162"/>
    </location>
    <ligand>
        <name>ATP</name>
        <dbReference type="ChEBI" id="CHEBI:30616"/>
    </ligand>
</feature>
<keyword evidence="9 11" id="KW-0460">Magnesium</keyword>
<dbReference type="Pfam" id="PF13735">
    <property type="entry name" value="tRNA_NucTran2_2"/>
    <property type="match status" value="1"/>
</dbReference>
<dbReference type="Gene3D" id="3.30.460.10">
    <property type="entry name" value="Beta Polymerase, domain 2"/>
    <property type="match status" value="1"/>
</dbReference>
<evidence type="ECO:0000256" key="3">
    <source>
        <dbReference type="ARBA" id="ARBA00022694"/>
    </source>
</evidence>
<sequence>MKLEQLPTEFEAAAPILERINAAGYEAYFVGGSVRDTILGLPIHDVDIATSAYPAEIKAIFKKTVDTGIEHGTVMVIEHGEGYEITTFRTESTYQDFRRPDHVEFVRSLKEDLKRRDLTINALAMDTSGQIVDLFDGLADLEQQIIRAVGDPNERYYEDALRMMRTVRFASQLDFEIEEKTQQAIQENAYLLEKISVERIHVEWIKLLLGKAVKKGLASFLATDLANYCPGFQDQQTKLQQLLAVEDLHLSNEVAAWSVLVYLFELDQTQTRKFLKSWKVSNEIINQTLQVQKALQALLAGTLDAKICYQTGENLLVIANEIANLWQQGQAETEIKAQYQALPIKNMKELQINGGLLMKELNVKPSAKMGEVLHRLEEEVIYGQIANEQALLLQKAAEYYMN</sequence>
<dbReference type="PATRIC" id="fig|1122146.4.peg.765"/>
<reference evidence="15 16" key="1">
    <citation type="journal article" date="2015" name="Genome Announc.">
        <title>Expanding the biotechnology potential of lactobacilli through comparative genomics of 213 strains and associated genera.</title>
        <authorList>
            <person name="Sun Z."/>
            <person name="Harris H.M."/>
            <person name="McCann A."/>
            <person name="Guo C."/>
            <person name="Argimon S."/>
            <person name="Zhang W."/>
            <person name="Yang X."/>
            <person name="Jeffery I.B."/>
            <person name="Cooney J.C."/>
            <person name="Kagawa T.F."/>
            <person name="Liu W."/>
            <person name="Song Y."/>
            <person name="Salvetti E."/>
            <person name="Wrobel A."/>
            <person name="Rasinkangas P."/>
            <person name="Parkhill J."/>
            <person name="Rea M.C."/>
            <person name="O'Sullivan O."/>
            <person name="Ritari J."/>
            <person name="Douillard F.P."/>
            <person name="Paul Ross R."/>
            <person name="Yang R."/>
            <person name="Briner A.E."/>
            <person name="Felis G.E."/>
            <person name="de Vos W.M."/>
            <person name="Barrangou R."/>
            <person name="Klaenhammer T.R."/>
            <person name="Caufield P.W."/>
            <person name="Cui Y."/>
            <person name="Zhang H."/>
            <person name="O'Toole P.W."/>
        </authorList>
    </citation>
    <scope>NUCLEOTIDE SEQUENCE [LARGE SCALE GENOMIC DNA]</scope>
    <source>
        <strain evidence="15 16">DSM 22408</strain>
    </source>
</reference>
<dbReference type="Gene3D" id="1.10.246.80">
    <property type="match status" value="1"/>
</dbReference>
<dbReference type="GO" id="GO:0000287">
    <property type="term" value="F:magnesium ion binding"/>
    <property type="evidence" value="ECO:0007669"/>
    <property type="project" value="UniProtKB-UniRule"/>
</dbReference>
<comment type="miscellaneous">
    <text evidence="11">A single active site specifically recognizes both ATP and CTP and is responsible for their addition.</text>
</comment>
<evidence type="ECO:0000256" key="2">
    <source>
        <dbReference type="ARBA" id="ARBA00022679"/>
    </source>
</evidence>
<feature type="domain" description="tRNA nucleotidyltransferase/poly(A) polymerase RNA and SrmB- binding" evidence="13">
    <location>
        <begin position="174"/>
        <end position="232"/>
    </location>
</feature>
<feature type="binding site" evidence="11">
    <location>
        <position position="165"/>
    </location>
    <ligand>
        <name>ATP</name>
        <dbReference type="ChEBI" id="CHEBI:30616"/>
    </ligand>
</feature>
<accession>A0A0R2KHE6</accession>
<feature type="binding site" evidence="11">
    <location>
        <position position="168"/>
    </location>
    <ligand>
        <name>ATP</name>
        <dbReference type="ChEBI" id="CHEBI:30616"/>
    </ligand>
</feature>
<evidence type="ECO:0000259" key="14">
    <source>
        <dbReference type="Pfam" id="PF13735"/>
    </source>
</evidence>
<dbReference type="Gene3D" id="1.20.58.560">
    <property type="match status" value="1"/>
</dbReference>
<keyword evidence="4 11" id="KW-0548">Nucleotidyltransferase</keyword>
<evidence type="ECO:0000313" key="16">
    <source>
        <dbReference type="Proteomes" id="UP000051500"/>
    </source>
</evidence>
<dbReference type="OrthoDB" id="9805698at2"/>
<proteinExistence type="inferred from homology"/>
<evidence type="ECO:0000256" key="8">
    <source>
        <dbReference type="ARBA" id="ARBA00022840"/>
    </source>
</evidence>
<dbReference type="InterPro" id="IPR002646">
    <property type="entry name" value="PolA_pol_head_dom"/>
</dbReference>
<evidence type="ECO:0000259" key="13">
    <source>
        <dbReference type="Pfam" id="PF12627"/>
    </source>
</evidence>
<dbReference type="GO" id="GO:0001680">
    <property type="term" value="P:tRNA 3'-terminal CCA addition"/>
    <property type="evidence" value="ECO:0007669"/>
    <property type="project" value="UniProtKB-UniRule"/>
</dbReference>
<feature type="binding site" evidence="11">
    <location>
        <position position="116"/>
    </location>
    <ligand>
        <name>ATP</name>
        <dbReference type="ChEBI" id="CHEBI:30616"/>
    </ligand>
</feature>